<protein>
    <submittedName>
        <fullName evidence="1">Uncharacterized protein</fullName>
    </submittedName>
</protein>
<dbReference type="EMBL" id="FMCT01000002">
    <property type="protein sequence ID" value="SCE78596.1"/>
    <property type="molecule type" value="Genomic_DNA"/>
</dbReference>
<accession>A0A1C4V3X3</accession>
<name>A0A1C4V3X3_9ACTN</name>
<evidence type="ECO:0000313" key="1">
    <source>
        <dbReference type="EMBL" id="SCE78596.1"/>
    </source>
</evidence>
<reference evidence="2" key="1">
    <citation type="submission" date="2016-06" db="EMBL/GenBank/DDBJ databases">
        <authorList>
            <person name="Varghese N."/>
            <person name="Submissions Spin"/>
        </authorList>
    </citation>
    <scope>NUCLEOTIDE SEQUENCE [LARGE SCALE GENOMIC DNA]</scope>
    <source>
        <strain evidence="2">DSM 43168</strain>
    </source>
</reference>
<dbReference type="Proteomes" id="UP000183585">
    <property type="component" value="Unassembled WGS sequence"/>
</dbReference>
<gene>
    <name evidence="1" type="ORF">GA0070563_1029</name>
</gene>
<keyword evidence="2" id="KW-1185">Reference proteome</keyword>
<organism evidence="1 2">
    <name type="scientific">Micromonospora carbonacea</name>
    <dbReference type="NCBI Taxonomy" id="47853"/>
    <lineage>
        <taxon>Bacteria</taxon>
        <taxon>Bacillati</taxon>
        <taxon>Actinomycetota</taxon>
        <taxon>Actinomycetes</taxon>
        <taxon>Micromonosporales</taxon>
        <taxon>Micromonosporaceae</taxon>
        <taxon>Micromonospora</taxon>
    </lineage>
</organism>
<sequence>MFLTDPALRRIAAETNDVLPERLWRHDTATRDPLGDLARILHATAREFTDSTTVLDRALDRLGVLADTTRRGLAARADLHAAGYHQALTDALTARERHIALGAMLLTVYRAWRHHRPVPGDGDERHLLLYAGDPTRGVATLRRQEPRTWLVIPDAEAATAFDIPYPDRIVGEVTEAEPGWTPTAYTAAPHHRTPAGMTYPLPVCDDLASACRSLLRWWHLRHSDTWRSRTPDQLTPAELAHLTS</sequence>
<evidence type="ECO:0000313" key="2">
    <source>
        <dbReference type="Proteomes" id="UP000183585"/>
    </source>
</evidence>
<dbReference type="RefSeq" id="WP_074472889.1">
    <property type="nucleotide sequence ID" value="NZ_FMCT01000002.1"/>
</dbReference>
<dbReference type="AlphaFoldDB" id="A0A1C4V3X3"/>
<proteinExistence type="predicted"/>